<reference evidence="1 2" key="2">
    <citation type="journal article" date="2022" name="Mol. Ecol. Resour.">
        <title>The genomes of chicory, endive, great burdock and yacon provide insights into Asteraceae paleo-polyploidization history and plant inulin production.</title>
        <authorList>
            <person name="Fan W."/>
            <person name="Wang S."/>
            <person name="Wang H."/>
            <person name="Wang A."/>
            <person name="Jiang F."/>
            <person name="Liu H."/>
            <person name="Zhao H."/>
            <person name="Xu D."/>
            <person name="Zhang Y."/>
        </authorList>
    </citation>
    <scope>NUCLEOTIDE SEQUENCE [LARGE SCALE GENOMIC DNA]</scope>
    <source>
        <strain evidence="2">cv. Punajuju</strain>
        <tissue evidence="1">Leaves</tissue>
    </source>
</reference>
<accession>A0ACB8ZQY0</accession>
<evidence type="ECO:0000313" key="2">
    <source>
        <dbReference type="Proteomes" id="UP001055811"/>
    </source>
</evidence>
<dbReference type="EMBL" id="CM042016">
    <property type="protein sequence ID" value="KAI3700417.1"/>
    <property type="molecule type" value="Genomic_DNA"/>
</dbReference>
<dbReference type="Proteomes" id="UP001055811">
    <property type="component" value="Linkage Group LG08"/>
</dbReference>
<gene>
    <name evidence="1" type="ORF">L2E82_45045</name>
</gene>
<name>A0ACB8ZQY0_CICIN</name>
<organism evidence="1 2">
    <name type="scientific">Cichorium intybus</name>
    <name type="common">Chicory</name>
    <dbReference type="NCBI Taxonomy" id="13427"/>
    <lineage>
        <taxon>Eukaryota</taxon>
        <taxon>Viridiplantae</taxon>
        <taxon>Streptophyta</taxon>
        <taxon>Embryophyta</taxon>
        <taxon>Tracheophyta</taxon>
        <taxon>Spermatophyta</taxon>
        <taxon>Magnoliopsida</taxon>
        <taxon>eudicotyledons</taxon>
        <taxon>Gunneridae</taxon>
        <taxon>Pentapetalae</taxon>
        <taxon>asterids</taxon>
        <taxon>campanulids</taxon>
        <taxon>Asterales</taxon>
        <taxon>Asteraceae</taxon>
        <taxon>Cichorioideae</taxon>
        <taxon>Cichorieae</taxon>
        <taxon>Cichoriinae</taxon>
        <taxon>Cichorium</taxon>
    </lineage>
</organism>
<keyword evidence="2" id="KW-1185">Reference proteome</keyword>
<evidence type="ECO:0000313" key="1">
    <source>
        <dbReference type="EMBL" id="KAI3700417.1"/>
    </source>
</evidence>
<proteinExistence type="predicted"/>
<sequence length="565" mass="64135">MASKYGSINADRSKERLLSRKTLFEDPYHNNCDNDDASFLDRITKSWEDLQAFLVKVYEMGRSDPRQIVFAAKSGLALAFVSVLIFFKEPFSYIRQYSIWAILTVIVVFEFSIGATLSKGFNRALGTFSAAVLALGFAQVSVWAGEWHEFVVVISIFFAGSISTYIKLYPSMKPYEYGFRVFMLTFSIVLVSGNSHFFTTAVSRLLLVIVGAFICLIVNICIYPIWSGEELHKLVVKNFNGVASSLEECVKSYLQNVEYERIPSKILVYQATDDPLYTGYRAAIQSTSQEDALLGFAIWEPPHGSYKMLRYPWCQFVKVSGALRHCAFMVMAMHGCILSEIQAAAELRMIFRNEIQRVGTEGAKVLRELGNKLEKLEKLSPDFDLLEKVHEAAEELQMVIDEKSYHLVSAAARQRHKELEDPDHLHEIKEEEEDPVSETHGPHLKQSHTFKNIDRHMTNMSMNLPSFTNWGSCEDALKQQLQWPSRLSVLGDAILNEREVRTYESASALSLANFTSSLIEFVARLQNLLNSFQELSDKARFSQPKNSLEEGEGGDVGFWARLFNN</sequence>
<reference evidence="2" key="1">
    <citation type="journal article" date="2022" name="Mol. Ecol. Resour.">
        <title>The genomes of chicory, endive, great burdock and yacon provide insights into Asteraceae palaeo-polyploidization history and plant inulin production.</title>
        <authorList>
            <person name="Fan W."/>
            <person name="Wang S."/>
            <person name="Wang H."/>
            <person name="Wang A."/>
            <person name="Jiang F."/>
            <person name="Liu H."/>
            <person name="Zhao H."/>
            <person name="Xu D."/>
            <person name="Zhang Y."/>
        </authorList>
    </citation>
    <scope>NUCLEOTIDE SEQUENCE [LARGE SCALE GENOMIC DNA]</scope>
    <source>
        <strain evidence="2">cv. Punajuju</strain>
    </source>
</reference>
<protein>
    <submittedName>
        <fullName evidence="1">Uncharacterized protein</fullName>
    </submittedName>
</protein>
<comment type="caution">
    <text evidence="1">The sequence shown here is derived from an EMBL/GenBank/DDBJ whole genome shotgun (WGS) entry which is preliminary data.</text>
</comment>